<dbReference type="InterPro" id="IPR013822">
    <property type="entry name" value="Signal_recog_particl_SRP54_hlx"/>
</dbReference>
<accession>D8LN22</accession>
<evidence type="ECO:0000256" key="9">
    <source>
        <dbReference type="ARBA" id="ARBA00023274"/>
    </source>
</evidence>
<dbReference type="Gene3D" id="1.10.260.30">
    <property type="entry name" value="Signal recognition particle, SRP54 subunit, M-domain"/>
    <property type="match status" value="1"/>
</dbReference>
<keyword evidence="5" id="KW-0378">Hydrolase</keyword>
<keyword evidence="18" id="KW-1185">Reference proteome</keyword>
<keyword evidence="9" id="KW-0687">Ribonucleoprotein</keyword>
<evidence type="ECO:0000313" key="18">
    <source>
        <dbReference type="Proteomes" id="UP000002630"/>
    </source>
</evidence>
<keyword evidence="13" id="KW-0732">Signal</keyword>
<dbReference type="InterPro" id="IPR022941">
    <property type="entry name" value="SRP54"/>
</dbReference>
<dbReference type="InterPro" id="IPR027417">
    <property type="entry name" value="P-loop_NTPase"/>
</dbReference>
<dbReference type="SMART" id="SM00963">
    <property type="entry name" value="SRP54_N"/>
    <property type="match status" value="1"/>
</dbReference>
<dbReference type="OrthoDB" id="203760at2759"/>
<comment type="similarity">
    <text evidence="2">Belongs to the GTP-binding SRP family. SRP54 subfamily.</text>
</comment>
<evidence type="ECO:0000313" key="17">
    <source>
        <dbReference type="EMBL" id="CBN76263.1"/>
    </source>
</evidence>
<dbReference type="STRING" id="2880.D8LN22"/>
<dbReference type="EMBL" id="FN649755">
    <property type="protein sequence ID" value="CBN76263.1"/>
    <property type="molecule type" value="Genomic_DNA"/>
</dbReference>
<comment type="catalytic activity">
    <reaction evidence="11">
        <text>GTP + H2O = GDP + phosphate + H(+)</text>
        <dbReference type="Rhea" id="RHEA:19669"/>
        <dbReference type="ChEBI" id="CHEBI:15377"/>
        <dbReference type="ChEBI" id="CHEBI:15378"/>
        <dbReference type="ChEBI" id="CHEBI:37565"/>
        <dbReference type="ChEBI" id="CHEBI:43474"/>
        <dbReference type="ChEBI" id="CHEBI:58189"/>
        <dbReference type="EC" id="3.6.5.4"/>
    </reaction>
    <physiologicalReaction direction="left-to-right" evidence="11">
        <dbReference type="Rhea" id="RHEA:19670"/>
    </physiologicalReaction>
</comment>
<dbReference type="GO" id="GO:0005786">
    <property type="term" value="C:signal recognition particle, endoplasmic reticulum targeting"/>
    <property type="evidence" value="ECO:0007669"/>
    <property type="project" value="UniProtKB-KW"/>
</dbReference>
<keyword evidence="4" id="KW-0547">Nucleotide-binding</keyword>
<dbReference type="InterPro" id="IPR003593">
    <property type="entry name" value="AAA+_ATPase"/>
</dbReference>
<dbReference type="AlphaFoldDB" id="D8LN22"/>
<protein>
    <recommendedName>
        <fullName evidence="10">signal-recognition-particle GTPase</fullName>
        <ecNumber evidence="10">3.6.5.4</ecNumber>
    </recommendedName>
</protein>
<feature type="chain" id="PRO_5003117365" description="signal-recognition-particle GTPase" evidence="13">
    <location>
        <begin position="37"/>
        <end position="557"/>
    </location>
</feature>
<dbReference type="CDD" id="cd18539">
    <property type="entry name" value="SRP_G"/>
    <property type="match status" value="1"/>
</dbReference>
<evidence type="ECO:0000256" key="6">
    <source>
        <dbReference type="ARBA" id="ARBA00022884"/>
    </source>
</evidence>
<keyword evidence="6" id="KW-0694">RNA-binding</keyword>
<evidence type="ECO:0000259" key="15">
    <source>
        <dbReference type="SMART" id="SM00962"/>
    </source>
</evidence>
<dbReference type="EMBL" id="FN648627">
    <property type="protein sequence ID" value="CBN76263.1"/>
    <property type="molecule type" value="Genomic_DNA"/>
</dbReference>
<dbReference type="InterPro" id="IPR042101">
    <property type="entry name" value="SRP54_N_sf"/>
</dbReference>
<feature type="compositionally biased region" description="Basic residues" evidence="12">
    <location>
        <begin position="536"/>
        <end position="546"/>
    </location>
</feature>
<evidence type="ECO:0000256" key="10">
    <source>
        <dbReference type="ARBA" id="ARBA00035672"/>
    </source>
</evidence>
<sequence>MIMASLKHRSPPRGGAAATLSFFCCVCALFAQSSVAFVPAGGLSRCGVNDRSSSSCRAAAIGAAGRSSLPVSRSSSRRGRRGGCAGGASSPLGMMFDTLAENMAGVANLFTGQKTITESSVEGALNEVKRALLDADLNLMVTNTLVDAVKSKAVGMKLVDGVTAKQQFVNVMNDELVEIMGAEQAPLARRTDGKPTVILLAGLQGTGKTTAAAKLAKYLQQEEEPKKVLLVAGDVYRPAAIDQLISLGKRIDVEVFSMGQGVDPVEITKAGLERAVEGEFDTVIVDTAGRQVVDDTLMTELKDIQVASEADEVLLVVDAMTGQEAATLASVFNEKIGITGAVLTKMDGDTRGGAALSVQGVSQKPIKFVGIGEKMSEEEAAKLAKKMINAEFDFNDFLKQAKMMKGMGSLGGVANMIPGMAGKITPQQLNQAEEGVQRAEGLIKFMTPEERRTPKLLILDPTSQARCRRIARDAGVKLSAVSAFLKEFQAMQSNMSRMGKQMADGDPNAGPGGQPSPFQGLGGDTAPGAAPSMNRQQRRQSKKNKAGRSAAPSKGFG</sequence>
<dbReference type="InterPro" id="IPR036891">
    <property type="entry name" value="Signal_recog_part_SRP54_M_sf"/>
</dbReference>
<evidence type="ECO:0000256" key="12">
    <source>
        <dbReference type="SAM" id="MobiDB-lite"/>
    </source>
</evidence>
<dbReference type="EC" id="3.6.5.4" evidence="10"/>
<dbReference type="Gene3D" id="3.40.50.300">
    <property type="entry name" value="P-loop containing nucleotide triphosphate hydrolases"/>
    <property type="match status" value="1"/>
</dbReference>
<evidence type="ECO:0000259" key="14">
    <source>
        <dbReference type="SMART" id="SM00382"/>
    </source>
</evidence>
<evidence type="ECO:0000259" key="16">
    <source>
        <dbReference type="SMART" id="SM00963"/>
    </source>
</evidence>
<dbReference type="PANTHER" id="PTHR11564">
    <property type="entry name" value="SIGNAL RECOGNITION PARTICLE 54K PROTEIN SRP54"/>
    <property type="match status" value="1"/>
</dbReference>
<evidence type="ECO:0000256" key="8">
    <source>
        <dbReference type="ARBA" id="ARBA00023135"/>
    </source>
</evidence>
<dbReference type="SUPFAM" id="SSF52540">
    <property type="entry name" value="P-loop containing nucleoside triphosphate hydrolases"/>
    <property type="match status" value="1"/>
</dbReference>
<dbReference type="GO" id="GO:0008312">
    <property type="term" value="F:7S RNA binding"/>
    <property type="evidence" value="ECO:0007669"/>
    <property type="project" value="InterPro"/>
</dbReference>
<evidence type="ECO:0000256" key="2">
    <source>
        <dbReference type="ARBA" id="ARBA00005450"/>
    </source>
</evidence>
<evidence type="ECO:0000256" key="13">
    <source>
        <dbReference type="SAM" id="SignalP"/>
    </source>
</evidence>
<dbReference type="GO" id="GO:0003924">
    <property type="term" value="F:GTPase activity"/>
    <property type="evidence" value="ECO:0007669"/>
    <property type="project" value="InterPro"/>
</dbReference>
<dbReference type="GO" id="GO:0006614">
    <property type="term" value="P:SRP-dependent cotranslational protein targeting to membrane"/>
    <property type="evidence" value="ECO:0007669"/>
    <property type="project" value="InterPro"/>
</dbReference>
<dbReference type="Gene3D" id="1.20.120.140">
    <property type="entry name" value="Signal recognition particle SRP54, nucleotide-binding domain"/>
    <property type="match status" value="1"/>
</dbReference>
<dbReference type="SUPFAM" id="SSF47446">
    <property type="entry name" value="Signal peptide-binding domain"/>
    <property type="match status" value="1"/>
</dbReference>
<dbReference type="SMART" id="SM00382">
    <property type="entry name" value="AAA"/>
    <property type="match status" value="1"/>
</dbReference>
<proteinExistence type="inferred from homology"/>
<gene>
    <name evidence="17" type="primary">PFfh</name>
    <name evidence="17" type="ORF">Esi_0427_0007</name>
</gene>
<feature type="region of interest" description="Disordered" evidence="12">
    <location>
        <begin position="496"/>
        <end position="557"/>
    </location>
</feature>
<dbReference type="Pfam" id="PF02978">
    <property type="entry name" value="SRP_SPB"/>
    <property type="match status" value="1"/>
</dbReference>
<reference evidence="17 18" key="1">
    <citation type="journal article" date="2010" name="Nature">
        <title>The Ectocarpus genome and the independent evolution of multicellularity in brown algae.</title>
        <authorList>
            <person name="Cock J.M."/>
            <person name="Sterck L."/>
            <person name="Rouze P."/>
            <person name="Scornet D."/>
            <person name="Allen A.E."/>
            <person name="Amoutzias G."/>
            <person name="Anthouard V."/>
            <person name="Artiguenave F."/>
            <person name="Aury J.M."/>
            <person name="Badger J.H."/>
            <person name="Beszteri B."/>
            <person name="Billiau K."/>
            <person name="Bonnet E."/>
            <person name="Bothwell J.H."/>
            <person name="Bowler C."/>
            <person name="Boyen C."/>
            <person name="Brownlee C."/>
            <person name="Carrano C.J."/>
            <person name="Charrier B."/>
            <person name="Cho G.Y."/>
            <person name="Coelho S.M."/>
            <person name="Collen J."/>
            <person name="Corre E."/>
            <person name="Da Silva C."/>
            <person name="Delage L."/>
            <person name="Delaroque N."/>
            <person name="Dittami S.M."/>
            <person name="Doulbeau S."/>
            <person name="Elias M."/>
            <person name="Farnham G."/>
            <person name="Gachon C.M."/>
            <person name="Gschloessl B."/>
            <person name="Heesch S."/>
            <person name="Jabbari K."/>
            <person name="Jubin C."/>
            <person name="Kawai H."/>
            <person name="Kimura K."/>
            <person name="Kloareg B."/>
            <person name="Kupper F.C."/>
            <person name="Lang D."/>
            <person name="Le Bail A."/>
            <person name="Leblanc C."/>
            <person name="Lerouge P."/>
            <person name="Lohr M."/>
            <person name="Lopez P.J."/>
            <person name="Martens C."/>
            <person name="Maumus F."/>
            <person name="Michel G."/>
            <person name="Miranda-Saavedra D."/>
            <person name="Morales J."/>
            <person name="Moreau H."/>
            <person name="Motomura T."/>
            <person name="Nagasato C."/>
            <person name="Napoli C.A."/>
            <person name="Nelson D.R."/>
            <person name="Nyvall-Collen P."/>
            <person name="Peters A.F."/>
            <person name="Pommier C."/>
            <person name="Potin P."/>
            <person name="Poulain J."/>
            <person name="Quesneville H."/>
            <person name="Read B."/>
            <person name="Rensing S.A."/>
            <person name="Ritter A."/>
            <person name="Rousvoal S."/>
            <person name="Samanta M."/>
            <person name="Samson G."/>
            <person name="Schroeder D.C."/>
            <person name="Segurens B."/>
            <person name="Strittmatter M."/>
            <person name="Tonon T."/>
            <person name="Tregear J.W."/>
            <person name="Valentin K."/>
            <person name="von Dassow P."/>
            <person name="Yamagishi T."/>
            <person name="Van de Peer Y."/>
            <person name="Wincker P."/>
        </authorList>
    </citation>
    <scope>NUCLEOTIDE SEQUENCE [LARGE SCALE GENOMIC DNA]</scope>
    <source>
        <strain evidence="18">Ec32 / CCAP1310/4</strain>
    </source>
</reference>
<dbReference type="GO" id="GO:0005525">
    <property type="term" value="F:GTP binding"/>
    <property type="evidence" value="ECO:0007669"/>
    <property type="project" value="UniProtKB-KW"/>
</dbReference>
<dbReference type="eggNOG" id="KOG0780">
    <property type="taxonomic scope" value="Eukaryota"/>
</dbReference>
<feature type="signal peptide" evidence="13">
    <location>
        <begin position="1"/>
        <end position="36"/>
    </location>
</feature>
<dbReference type="InterPro" id="IPR004125">
    <property type="entry name" value="Signal_recog_particle_SRP54_M"/>
</dbReference>
<dbReference type="SUPFAM" id="SSF47364">
    <property type="entry name" value="Domain of the SRP/SRP receptor G-proteins"/>
    <property type="match status" value="1"/>
</dbReference>
<dbReference type="InterPro" id="IPR000897">
    <property type="entry name" value="SRP54_GTPase_dom"/>
</dbReference>
<dbReference type="Proteomes" id="UP000002630">
    <property type="component" value="Linkage Group LG30"/>
</dbReference>
<dbReference type="Pfam" id="PF00448">
    <property type="entry name" value="SRP54"/>
    <property type="match status" value="1"/>
</dbReference>
<evidence type="ECO:0000256" key="3">
    <source>
        <dbReference type="ARBA" id="ARBA00022490"/>
    </source>
</evidence>
<dbReference type="PANTHER" id="PTHR11564:SF5">
    <property type="entry name" value="SIGNAL RECOGNITION PARTICLE SUBUNIT SRP54"/>
    <property type="match status" value="1"/>
</dbReference>
<dbReference type="Pfam" id="PF02881">
    <property type="entry name" value="SRP54_N"/>
    <property type="match status" value="1"/>
</dbReference>
<dbReference type="SMART" id="SM00962">
    <property type="entry name" value="SRP54"/>
    <property type="match status" value="1"/>
</dbReference>
<dbReference type="InParanoid" id="D8LN22"/>
<keyword evidence="3" id="KW-0963">Cytoplasm</keyword>
<evidence type="ECO:0000256" key="4">
    <source>
        <dbReference type="ARBA" id="ARBA00022741"/>
    </source>
</evidence>
<evidence type="ECO:0000256" key="5">
    <source>
        <dbReference type="ARBA" id="ARBA00022801"/>
    </source>
</evidence>
<dbReference type="InterPro" id="IPR036225">
    <property type="entry name" value="SRP/SRP_N"/>
</dbReference>
<keyword evidence="7" id="KW-0342">GTP-binding</keyword>
<name>D8LN22_ECTSI</name>
<dbReference type="OMA" id="FVEQIRM"/>
<organism evidence="17 18">
    <name type="scientific">Ectocarpus siliculosus</name>
    <name type="common">Brown alga</name>
    <name type="synonym">Conferva siliculosa</name>
    <dbReference type="NCBI Taxonomy" id="2880"/>
    <lineage>
        <taxon>Eukaryota</taxon>
        <taxon>Sar</taxon>
        <taxon>Stramenopiles</taxon>
        <taxon>Ochrophyta</taxon>
        <taxon>PX clade</taxon>
        <taxon>Phaeophyceae</taxon>
        <taxon>Ectocarpales</taxon>
        <taxon>Ectocarpaceae</taxon>
        <taxon>Ectocarpus</taxon>
    </lineage>
</organism>
<keyword evidence="8" id="KW-0733">Signal recognition particle</keyword>
<feature type="domain" description="AAA+ ATPase" evidence="14">
    <location>
        <begin position="194"/>
        <end position="343"/>
    </location>
</feature>
<feature type="domain" description="SRP54-type proteins GTP-binding" evidence="15">
    <location>
        <begin position="195"/>
        <end position="389"/>
    </location>
</feature>
<evidence type="ECO:0000256" key="11">
    <source>
        <dbReference type="ARBA" id="ARBA00048157"/>
    </source>
</evidence>
<evidence type="ECO:0000256" key="7">
    <source>
        <dbReference type="ARBA" id="ARBA00023134"/>
    </source>
</evidence>
<evidence type="ECO:0000256" key="1">
    <source>
        <dbReference type="ARBA" id="ARBA00004496"/>
    </source>
</evidence>
<comment type="subcellular location">
    <subcellularLocation>
        <location evidence="1">Cytoplasm</location>
    </subcellularLocation>
</comment>
<feature type="domain" description="Signal recognition particle SRP54 helical bundle" evidence="16">
    <location>
        <begin position="95"/>
        <end position="180"/>
    </location>
</feature>